<proteinExistence type="predicted"/>
<dbReference type="SUPFAM" id="SSF47473">
    <property type="entry name" value="EF-hand"/>
    <property type="match status" value="1"/>
</dbReference>
<dbReference type="PROSITE" id="PS00018">
    <property type="entry name" value="EF_HAND_1"/>
    <property type="match status" value="1"/>
</dbReference>
<accession>A0A812YHZ1</accession>
<evidence type="ECO:0000256" key="2">
    <source>
        <dbReference type="SAM" id="MobiDB-lite"/>
    </source>
</evidence>
<sequence>GASRLPGWLANTPAEERPRFVQRFCDRLSSVLTNARKQSFCIEDIMRLIWSCSTEEDLRQMKSWCNEINSTRDRWQVSPPPVLPAEEKAALQAVFNFFDKDGGGSVSANELILSGLIDKDYAKEFICVADTDGSGEIDMDEFCELMCPHGFRAAEKSVIGSTVFGQPARLDEASQTWRLKEAPPIVAKSRRPSRVRAKEKARPS</sequence>
<feature type="non-terminal residue" evidence="4">
    <location>
        <position position="204"/>
    </location>
</feature>
<dbReference type="AlphaFoldDB" id="A0A812YHZ1"/>
<name>A0A812YHZ1_SYMPI</name>
<feature type="domain" description="EF-hand" evidence="3">
    <location>
        <begin position="117"/>
        <end position="152"/>
    </location>
</feature>
<evidence type="ECO:0000313" key="4">
    <source>
        <dbReference type="EMBL" id="CAE7783198.1"/>
    </source>
</evidence>
<evidence type="ECO:0000259" key="3">
    <source>
        <dbReference type="PROSITE" id="PS50222"/>
    </source>
</evidence>
<feature type="non-terminal residue" evidence="4">
    <location>
        <position position="1"/>
    </location>
</feature>
<dbReference type="GO" id="GO:0005509">
    <property type="term" value="F:calcium ion binding"/>
    <property type="evidence" value="ECO:0007669"/>
    <property type="project" value="InterPro"/>
</dbReference>
<comment type="caution">
    <text evidence="4">The sequence shown here is derived from an EMBL/GenBank/DDBJ whole genome shotgun (WGS) entry which is preliminary data.</text>
</comment>
<gene>
    <name evidence="4" type="ORF">SPIL2461_LOCUS23310</name>
</gene>
<dbReference type="OrthoDB" id="443974at2759"/>
<dbReference type="Pfam" id="PF13202">
    <property type="entry name" value="EF-hand_5"/>
    <property type="match status" value="2"/>
</dbReference>
<keyword evidence="5" id="KW-1185">Reference proteome</keyword>
<dbReference type="PROSITE" id="PS50222">
    <property type="entry name" value="EF_HAND_2"/>
    <property type="match status" value="1"/>
</dbReference>
<dbReference type="SMART" id="SM00054">
    <property type="entry name" value="EFh"/>
    <property type="match status" value="2"/>
</dbReference>
<evidence type="ECO:0000256" key="1">
    <source>
        <dbReference type="ARBA" id="ARBA00022837"/>
    </source>
</evidence>
<protein>
    <recommendedName>
        <fullName evidence="3">EF-hand domain-containing protein</fullName>
    </recommendedName>
</protein>
<keyword evidence="1" id="KW-0106">Calcium</keyword>
<evidence type="ECO:0000313" key="5">
    <source>
        <dbReference type="Proteomes" id="UP000649617"/>
    </source>
</evidence>
<dbReference type="InterPro" id="IPR018247">
    <property type="entry name" value="EF_Hand_1_Ca_BS"/>
</dbReference>
<organism evidence="4 5">
    <name type="scientific">Symbiodinium pilosum</name>
    <name type="common">Dinoflagellate</name>
    <dbReference type="NCBI Taxonomy" id="2952"/>
    <lineage>
        <taxon>Eukaryota</taxon>
        <taxon>Sar</taxon>
        <taxon>Alveolata</taxon>
        <taxon>Dinophyceae</taxon>
        <taxon>Suessiales</taxon>
        <taxon>Symbiodiniaceae</taxon>
        <taxon>Symbiodinium</taxon>
    </lineage>
</organism>
<dbReference type="InterPro" id="IPR002048">
    <property type="entry name" value="EF_hand_dom"/>
</dbReference>
<dbReference type="EMBL" id="CAJNIZ010048137">
    <property type="protein sequence ID" value="CAE7783198.1"/>
    <property type="molecule type" value="Genomic_DNA"/>
</dbReference>
<dbReference type="InterPro" id="IPR011992">
    <property type="entry name" value="EF-hand-dom_pair"/>
</dbReference>
<dbReference type="CDD" id="cd00051">
    <property type="entry name" value="EFh"/>
    <property type="match status" value="1"/>
</dbReference>
<dbReference type="Proteomes" id="UP000649617">
    <property type="component" value="Unassembled WGS sequence"/>
</dbReference>
<feature type="region of interest" description="Disordered" evidence="2">
    <location>
        <begin position="181"/>
        <end position="204"/>
    </location>
</feature>
<dbReference type="Gene3D" id="1.10.238.10">
    <property type="entry name" value="EF-hand"/>
    <property type="match status" value="1"/>
</dbReference>
<reference evidence="4" key="1">
    <citation type="submission" date="2021-02" db="EMBL/GenBank/DDBJ databases">
        <authorList>
            <person name="Dougan E. K."/>
            <person name="Rhodes N."/>
            <person name="Thang M."/>
            <person name="Chan C."/>
        </authorList>
    </citation>
    <scope>NUCLEOTIDE SEQUENCE</scope>
</reference>